<dbReference type="PANTHER" id="PTHR46825">
    <property type="entry name" value="D-ALANYL-D-ALANINE-CARBOXYPEPTIDASE/ENDOPEPTIDASE AMPH"/>
    <property type="match status" value="1"/>
</dbReference>
<dbReference type="InterPro" id="IPR012338">
    <property type="entry name" value="Beta-lactam/transpept-like"/>
</dbReference>
<evidence type="ECO:0000313" key="5">
    <source>
        <dbReference type="Proteomes" id="UP001596267"/>
    </source>
</evidence>
<dbReference type="PANTHER" id="PTHR46825:SF11">
    <property type="entry name" value="PENICILLIN-BINDING PROTEIN 4"/>
    <property type="match status" value="1"/>
</dbReference>
<sequence>MKTKNILSILICSLLLGGGILAALMTFKQNKNLISAHHAVQPLITKSASKKLLTVDVSQSKIFKERLVIDRLIHQSGFSGSALIISHGKVILSKGYYLSNLRSKKYNQPLTAYYIGSITKSVTAIAYMQMQERGWIHLNDTVSKFYPYFPNGNRISMLDLLCHMSGLRDVPETTQPMTRDEVVQTIERHSERLASRPGTVWHYSDTNYALLAAILDRVVQKNDHESLHDYIRQFIFQRAGMLHSGFGDEMLHYAYPSTGYVFQDEHAFVERIPSFTQLIGCGDVYATSWDLYLFDRTIAHATIISRTSRQQILSRHFPGVSYSCGWYINRKGWGANTYSSHGVLGGWNGSNAFTKDKQNYIILLSNVNTPRVQFSKLNRTIFHILRSNSHH</sequence>
<dbReference type="InterPro" id="IPR050491">
    <property type="entry name" value="AmpC-like"/>
</dbReference>
<organism evidence="4 5">
    <name type="scientific">Sporolactobacillus kofuensis</name>
    <dbReference type="NCBI Taxonomy" id="269672"/>
    <lineage>
        <taxon>Bacteria</taxon>
        <taxon>Bacillati</taxon>
        <taxon>Bacillota</taxon>
        <taxon>Bacilli</taxon>
        <taxon>Bacillales</taxon>
        <taxon>Sporolactobacillaceae</taxon>
        <taxon>Sporolactobacillus</taxon>
    </lineage>
</organism>
<keyword evidence="4" id="KW-0378">Hydrolase</keyword>
<dbReference type="EMBL" id="JBHSTQ010000005">
    <property type="protein sequence ID" value="MFC6386253.1"/>
    <property type="molecule type" value="Genomic_DNA"/>
</dbReference>
<dbReference type="Proteomes" id="UP001596267">
    <property type="component" value="Unassembled WGS sequence"/>
</dbReference>
<dbReference type="InterPro" id="IPR001466">
    <property type="entry name" value="Beta-lactam-related"/>
</dbReference>
<reference evidence="5" key="1">
    <citation type="journal article" date="2019" name="Int. J. Syst. Evol. Microbiol.">
        <title>The Global Catalogue of Microorganisms (GCM) 10K type strain sequencing project: providing services to taxonomists for standard genome sequencing and annotation.</title>
        <authorList>
            <consortium name="The Broad Institute Genomics Platform"/>
            <consortium name="The Broad Institute Genome Sequencing Center for Infectious Disease"/>
            <person name="Wu L."/>
            <person name="Ma J."/>
        </authorList>
    </citation>
    <scope>NUCLEOTIDE SEQUENCE [LARGE SCALE GENOMIC DNA]</scope>
    <source>
        <strain evidence="5">CCUG 42001</strain>
    </source>
</reference>
<proteinExistence type="predicted"/>
<comment type="caution">
    <text evidence="4">The sequence shown here is derived from an EMBL/GenBank/DDBJ whole genome shotgun (WGS) entry which is preliminary data.</text>
</comment>
<keyword evidence="2" id="KW-0472">Membrane</keyword>
<accession>A0ABW1WG17</accession>
<name>A0ABW1WG17_9BACL</name>
<feature type="domain" description="Beta-lactamase-related" evidence="3">
    <location>
        <begin position="74"/>
        <end position="383"/>
    </location>
</feature>
<comment type="subcellular location">
    <subcellularLocation>
        <location evidence="1">Membrane</location>
    </subcellularLocation>
</comment>
<dbReference type="SUPFAM" id="SSF56601">
    <property type="entry name" value="beta-lactamase/transpeptidase-like"/>
    <property type="match status" value="1"/>
</dbReference>
<dbReference type="EC" id="3.-.-.-" evidence="4"/>
<dbReference type="GO" id="GO:0016787">
    <property type="term" value="F:hydrolase activity"/>
    <property type="evidence" value="ECO:0007669"/>
    <property type="project" value="UniProtKB-KW"/>
</dbReference>
<protein>
    <submittedName>
        <fullName evidence="4">Serine hydrolase domain-containing protein</fullName>
        <ecNumber evidence="4">3.-.-.-</ecNumber>
    </submittedName>
</protein>
<dbReference type="Pfam" id="PF00144">
    <property type="entry name" value="Beta-lactamase"/>
    <property type="match status" value="1"/>
</dbReference>
<keyword evidence="5" id="KW-1185">Reference proteome</keyword>
<evidence type="ECO:0000256" key="2">
    <source>
        <dbReference type="ARBA" id="ARBA00023136"/>
    </source>
</evidence>
<dbReference type="Gene3D" id="3.40.710.10">
    <property type="entry name" value="DD-peptidase/beta-lactamase superfamily"/>
    <property type="match status" value="1"/>
</dbReference>
<evidence type="ECO:0000313" key="4">
    <source>
        <dbReference type="EMBL" id="MFC6386253.1"/>
    </source>
</evidence>
<evidence type="ECO:0000256" key="1">
    <source>
        <dbReference type="ARBA" id="ARBA00004370"/>
    </source>
</evidence>
<gene>
    <name evidence="4" type="ORF">ACFP7A_06550</name>
</gene>
<dbReference type="RefSeq" id="WP_253053544.1">
    <property type="nucleotide sequence ID" value="NZ_JAMXWN010000004.1"/>
</dbReference>
<evidence type="ECO:0000259" key="3">
    <source>
        <dbReference type="Pfam" id="PF00144"/>
    </source>
</evidence>